<dbReference type="EMBL" id="WAGX01000005">
    <property type="protein sequence ID" value="KAB1437576.1"/>
    <property type="molecule type" value="Genomic_DNA"/>
</dbReference>
<name>A0A7V7UFK6_9FIRM</name>
<keyword evidence="2" id="KW-1185">Reference proteome</keyword>
<dbReference type="Proteomes" id="UP000461768">
    <property type="component" value="Unassembled WGS sequence"/>
</dbReference>
<accession>A0A7V7UFK6</accession>
<dbReference type="RefSeq" id="WP_151144070.1">
    <property type="nucleotide sequence ID" value="NZ_WAGX01000005.1"/>
</dbReference>
<proteinExistence type="predicted"/>
<dbReference type="AlphaFoldDB" id="A0A7V7UFK6"/>
<evidence type="ECO:0000313" key="2">
    <source>
        <dbReference type="Proteomes" id="UP000461768"/>
    </source>
</evidence>
<protein>
    <submittedName>
        <fullName evidence="1">Uncharacterized protein</fullName>
    </submittedName>
</protein>
<reference evidence="1 2" key="1">
    <citation type="submission" date="2019-09" db="EMBL/GenBank/DDBJ databases">
        <authorList>
            <person name="Valk L.C."/>
        </authorList>
    </citation>
    <scope>NUCLEOTIDE SEQUENCE [LARGE SCALE GENOMIC DNA]</scope>
    <source>
        <strain evidence="1">GalUA</strain>
    </source>
</reference>
<evidence type="ECO:0000313" key="1">
    <source>
        <dbReference type="EMBL" id="KAB1437576.1"/>
    </source>
</evidence>
<sequence>MDNTEILNLNNTSNKPDAELSRSLTVTFEEFLDMVTQLNIAFRGRNALNDKKEIALYWDCLNGFTGEELRKAILEAIKNEKWFPTVSEIQAYLKRPDYDWSFAWREFIKRELPLHKFNKAGQYAVSVVGYDCLWNLIETGKQNIAAREFKEHYERFYIQDIEKQIEENNNQDLFYFEDPEVKRRLEMEQIEKERQEIRNRFMGLDEETRKRLIDRNVFDLDRCKVDMYRADEQDAIALRNVGIDLY</sequence>
<comment type="caution">
    <text evidence="1">The sequence shown here is derived from an EMBL/GenBank/DDBJ whole genome shotgun (WGS) entry which is preliminary data.</text>
</comment>
<gene>
    <name evidence="1" type="ORF">F7O84_08190</name>
</gene>
<reference evidence="1 2" key="2">
    <citation type="submission" date="2020-02" db="EMBL/GenBank/DDBJ databases">
        <title>Candidatus Galacturonibacter soehngenii shows hetero-acetogenic catabolism of galacturonic acid but lacks a canonical carbon monoxide dehydrogenase/acetyl-CoA synthase complex.</title>
        <authorList>
            <person name="Diender M."/>
            <person name="Stouten G.R."/>
            <person name="Petersen J.F."/>
            <person name="Nielsen P.H."/>
            <person name="Dueholm M.S."/>
            <person name="Pronk J.T."/>
            <person name="Van Loosdrecht M.C.M."/>
        </authorList>
    </citation>
    <scope>NUCLEOTIDE SEQUENCE [LARGE SCALE GENOMIC DNA]</scope>
    <source>
        <strain evidence="1">GalUA</strain>
    </source>
</reference>
<organism evidence="1 2">
    <name type="scientific">Candidatus Galacturonatibacter soehngenii</name>
    <dbReference type="NCBI Taxonomy" id="2307010"/>
    <lineage>
        <taxon>Bacteria</taxon>
        <taxon>Bacillati</taxon>
        <taxon>Bacillota</taxon>
        <taxon>Clostridia</taxon>
        <taxon>Lachnospirales</taxon>
        <taxon>Lachnospiraceae</taxon>
        <taxon>Candidatus Galacturonatibacter</taxon>
    </lineage>
</organism>